<organism evidence="2 3">
    <name type="scientific">Steinernema hermaphroditum</name>
    <dbReference type="NCBI Taxonomy" id="289476"/>
    <lineage>
        <taxon>Eukaryota</taxon>
        <taxon>Metazoa</taxon>
        <taxon>Ecdysozoa</taxon>
        <taxon>Nematoda</taxon>
        <taxon>Chromadorea</taxon>
        <taxon>Rhabditida</taxon>
        <taxon>Tylenchina</taxon>
        <taxon>Panagrolaimomorpha</taxon>
        <taxon>Strongyloidoidea</taxon>
        <taxon>Steinernematidae</taxon>
        <taxon>Steinernema</taxon>
    </lineage>
</organism>
<comment type="caution">
    <text evidence="2">The sequence shown here is derived from an EMBL/GenBank/DDBJ whole genome shotgun (WGS) entry which is preliminary data.</text>
</comment>
<feature type="chain" id="PRO_5041243656" evidence="1">
    <location>
        <begin position="19"/>
        <end position="81"/>
    </location>
</feature>
<dbReference type="EMBL" id="JAUCMV010000004">
    <property type="protein sequence ID" value="KAK0401675.1"/>
    <property type="molecule type" value="Genomic_DNA"/>
</dbReference>
<reference evidence="2" key="1">
    <citation type="submission" date="2023-06" db="EMBL/GenBank/DDBJ databases">
        <title>Genomic analysis of the entomopathogenic nematode Steinernema hermaphroditum.</title>
        <authorList>
            <person name="Schwarz E.M."/>
            <person name="Heppert J.K."/>
            <person name="Baniya A."/>
            <person name="Schwartz H.T."/>
            <person name="Tan C.-H."/>
            <person name="Antoshechkin I."/>
            <person name="Sternberg P.W."/>
            <person name="Goodrich-Blair H."/>
            <person name="Dillman A.R."/>
        </authorList>
    </citation>
    <scope>NUCLEOTIDE SEQUENCE</scope>
    <source>
        <strain evidence="2">PS9179</strain>
        <tissue evidence="2">Whole animal</tissue>
    </source>
</reference>
<dbReference type="Proteomes" id="UP001175271">
    <property type="component" value="Unassembled WGS sequence"/>
</dbReference>
<gene>
    <name evidence="2" type="ORF">QR680_015913</name>
</gene>
<keyword evidence="1" id="KW-0732">Signal</keyword>
<sequence length="81" mass="9584">MLRVVVLLSLMAFVVADASPLYFFFNKMAANGVYDSQEHLHATAQKSARFLKCYLLQQSPFFWQRRFLTRRLRSYDINENC</sequence>
<evidence type="ECO:0000313" key="3">
    <source>
        <dbReference type="Proteomes" id="UP001175271"/>
    </source>
</evidence>
<name>A0AA39LLP7_9BILA</name>
<evidence type="ECO:0000313" key="2">
    <source>
        <dbReference type="EMBL" id="KAK0401675.1"/>
    </source>
</evidence>
<protein>
    <submittedName>
        <fullName evidence="2">Uncharacterized protein</fullName>
    </submittedName>
</protein>
<proteinExistence type="predicted"/>
<keyword evidence="3" id="KW-1185">Reference proteome</keyword>
<feature type="signal peptide" evidence="1">
    <location>
        <begin position="1"/>
        <end position="18"/>
    </location>
</feature>
<dbReference type="AlphaFoldDB" id="A0AA39LLP7"/>
<accession>A0AA39LLP7</accession>
<evidence type="ECO:0000256" key="1">
    <source>
        <dbReference type="SAM" id="SignalP"/>
    </source>
</evidence>